<sequence length="136" mass="14082">MRRTATALSAAALLLGLAGAMTAPANAASLAAAPKAAANAASGVHTASNYWDGKAWTVSTNGARLRTKPQTGSVIGQLYPGDEIKIISHHKSPGWDKIKVTKSRGGLSKGTVGYIHNDNLDVPTCFPETPQACNAW</sequence>
<evidence type="ECO:0000259" key="2">
    <source>
        <dbReference type="Pfam" id="PF08239"/>
    </source>
</evidence>
<dbReference type="EMBL" id="CP108318">
    <property type="protein sequence ID" value="WTW59784.1"/>
    <property type="molecule type" value="Genomic_DNA"/>
</dbReference>
<dbReference type="Pfam" id="PF08239">
    <property type="entry name" value="SH3_3"/>
    <property type="match status" value="1"/>
</dbReference>
<feature type="signal peptide" evidence="1">
    <location>
        <begin position="1"/>
        <end position="27"/>
    </location>
</feature>
<evidence type="ECO:0000256" key="1">
    <source>
        <dbReference type="SAM" id="SignalP"/>
    </source>
</evidence>
<organism evidence="3">
    <name type="scientific">Streptomyces sp. NBC_00003</name>
    <dbReference type="NCBI Taxonomy" id="2903608"/>
    <lineage>
        <taxon>Bacteria</taxon>
        <taxon>Bacillati</taxon>
        <taxon>Actinomycetota</taxon>
        <taxon>Actinomycetes</taxon>
        <taxon>Kitasatosporales</taxon>
        <taxon>Streptomycetaceae</taxon>
        <taxon>Streptomyces</taxon>
    </lineage>
</organism>
<dbReference type="AlphaFoldDB" id="A0AAU2UXD1"/>
<reference evidence="3" key="1">
    <citation type="submission" date="2022-10" db="EMBL/GenBank/DDBJ databases">
        <title>The complete genomes of actinobacterial strains from the NBC collection.</title>
        <authorList>
            <person name="Joergensen T.S."/>
            <person name="Alvarez Arevalo M."/>
            <person name="Sterndorff E.B."/>
            <person name="Faurdal D."/>
            <person name="Vuksanovic O."/>
            <person name="Mourched A.-S."/>
            <person name="Charusanti P."/>
            <person name="Shaw S."/>
            <person name="Blin K."/>
            <person name="Weber T."/>
        </authorList>
    </citation>
    <scope>NUCLEOTIDE SEQUENCE</scope>
    <source>
        <strain evidence="3">NBC_00003</strain>
    </source>
</reference>
<feature type="chain" id="PRO_5043939875" evidence="1">
    <location>
        <begin position="28"/>
        <end position="136"/>
    </location>
</feature>
<accession>A0AAU2UXD1</accession>
<keyword evidence="1" id="KW-0732">Signal</keyword>
<proteinExistence type="predicted"/>
<name>A0AAU2UXD1_9ACTN</name>
<gene>
    <name evidence="3" type="ORF">OG549_03495</name>
</gene>
<dbReference type="Gene3D" id="2.30.30.40">
    <property type="entry name" value="SH3 Domains"/>
    <property type="match status" value="1"/>
</dbReference>
<evidence type="ECO:0000313" key="3">
    <source>
        <dbReference type="EMBL" id="WTW59784.1"/>
    </source>
</evidence>
<protein>
    <submittedName>
        <fullName evidence="3">SH3 domain-containing protein</fullName>
    </submittedName>
</protein>
<dbReference type="InterPro" id="IPR003646">
    <property type="entry name" value="SH3-like_bac-type"/>
</dbReference>
<feature type="domain" description="SH3b" evidence="2">
    <location>
        <begin position="62"/>
        <end position="120"/>
    </location>
</feature>